<proteinExistence type="predicted"/>
<name>A0A2U1MTA0_ARTAN</name>
<feature type="compositionally biased region" description="Low complexity" evidence="1">
    <location>
        <begin position="40"/>
        <end position="50"/>
    </location>
</feature>
<feature type="region of interest" description="Disordered" evidence="1">
    <location>
        <begin position="1"/>
        <end position="85"/>
    </location>
</feature>
<reference evidence="2 3" key="1">
    <citation type="journal article" date="2018" name="Mol. Plant">
        <title>The genome of Artemisia annua provides insight into the evolution of Asteraceae family and artemisinin biosynthesis.</title>
        <authorList>
            <person name="Shen Q."/>
            <person name="Zhang L."/>
            <person name="Liao Z."/>
            <person name="Wang S."/>
            <person name="Yan T."/>
            <person name="Shi P."/>
            <person name="Liu M."/>
            <person name="Fu X."/>
            <person name="Pan Q."/>
            <person name="Wang Y."/>
            <person name="Lv Z."/>
            <person name="Lu X."/>
            <person name="Zhang F."/>
            <person name="Jiang W."/>
            <person name="Ma Y."/>
            <person name="Chen M."/>
            <person name="Hao X."/>
            <person name="Li L."/>
            <person name="Tang Y."/>
            <person name="Lv G."/>
            <person name="Zhou Y."/>
            <person name="Sun X."/>
            <person name="Brodelius P.E."/>
            <person name="Rose J.K.C."/>
            <person name="Tang K."/>
        </authorList>
    </citation>
    <scope>NUCLEOTIDE SEQUENCE [LARGE SCALE GENOMIC DNA]</scope>
    <source>
        <strain evidence="3">cv. Huhao1</strain>
        <tissue evidence="2">Leaf</tissue>
    </source>
</reference>
<evidence type="ECO:0000313" key="3">
    <source>
        <dbReference type="Proteomes" id="UP000245207"/>
    </source>
</evidence>
<evidence type="ECO:0000256" key="1">
    <source>
        <dbReference type="SAM" id="MobiDB-lite"/>
    </source>
</evidence>
<organism evidence="2 3">
    <name type="scientific">Artemisia annua</name>
    <name type="common">Sweet wormwood</name>
    <dbReference type="NCBI Taxonomy" id="35608"/>
    <lineage>
        <taxon>Eukaryota</taxon>
        <taxon>Viridiplantae</taxon>
        <taxon>Streptophyta</taxon>
        <taxon>Embryophyta</taxon>
        <taxon>Tracheophyta</taxon>
        <taxon>Spermatophyta</taxon>
        <taxon>Magnoliopsida</taxon>
        <taxon>eudicotyledons</taxon>
        <taxon>Gunneridae</taxon>
        <taxon>Pentapetalae</taxon>
        <taxon>asterids</taxon>
        <taxon>campanulids</taxon>
        <taxon>Asterales</taxon>
        <taxon>Asteraceae</taxon>
        <taxon>Asteroideae</taxon>
        <taxon>Anthemideae</taxon>
        <taxon>Artemisiinae</taxon>
        <taxon>Artemisia</taxon>
    </lineage>
</organism>
<dbReference type="Proteomes" id="UP000245207">
    <property type="component" value="Unassembled WGS sequence"/>
</dbReference>
<evidence type="ECO:0000313" key="2">
    <source>
        <dbReference type="EMBL" id="PWA64467.1"/>
    </source>
</evidence>
<keyword evidence="3" id="KW-1185">Reference proteome</keyword>
<gene>
    <name evidence="2" type="ORF">CTI12_AA343020</name>
</gene>
<sequence>MLARLPAPLLPSSPDPEAKENSLPVTSDKKSKQGRKRKSSTPTVKSPSSAKKNKLSQNKIQEKILKRSPRAASAPKTTPQQKSGVKLTIKLALSVDLTTGCLVVISGLN</sequence>
<accession>A0A2U1MTA0</accession>
<comment type="caution">
    <text evidence="2">The sequence shown here is derived from an EMBL/GenBank/DDBJ whole genome shotgun (WGS) entry which is preliminary data.</text>
</comment>
<dbReference type="EMBL" id="PKPP01004416">
    <property type="protein sequence ID" value="PWA64467.1"/>
    <property type="molecule type" value="Genomic_DNA"/>
</dbReference>
<protein>
    <submittedName>
        <fullName evidence="2">Uncharacterized protein</fullName>
    </submittedName>
</protein>
<dbReference type="AlphaFoldDB" id="A0A2U1MTA0"/>